<keyword evidence="3" id="KW-1003">Cell membrane</keyword>
<feature type="transmembrane region" description="Helical" evidence="11">
    <location>
        <begin position="300"/>
        <end position="319"/>
    </location>
</feature>
<evidence type="ECO:0000256" key="9">
    <source>
        <dbReference type="ARBA" id="ARBA00035611"/>
    </source>
</evidence>
<keyword evidence="2" id="KW-0813">Transport</keyword>
<dbReference type="OrthoDB" id="7284468at2"/>
<dbReference type="GO" id="GO:0005886">
    <property type="term" value="C:plasma membrane"/>
    <property type="evidence" value="ECO:0007669"/>
    <property type="project" value="UniProtKB-SubCell"/>
</dbReference>
<keyword evidence="4" id="KW-0997">Cell inner membrane</keyword>
<feature type="transmembrane region" description="Helical" evidence="11">
    <location>
        <begin position="175"/>
        <end position="199"/>
    </location>
</feature>
<feature type="transmembrane region" description="Helical" evidence="11">
    <location>
        <begin position="15"/>
        <end position="33"/>
    </location>
</feature>
<dbReference type="GO" id="GO:0022857">
    <property type="term" value="F:transmembrane transporter activity"/>
    <property type="evidence" value="ECO:0007669"/>
    <property type="project" value="InterPro"/>
</dbReference>
<evidence type="ECO:0000256" key="3">
    <source>
        <dbReference type="ARBA" id="ARBA00022475"/>
    </source>
</evidence>
<dbReference type="Pfam" id="PF02653">
    <property type="entry name" value="BPD_transp_2"/>
    <property type="match status" value="1"/>
</dbReference>
<evidence type="ECO:0000256" key="7">
    <source>
        <dbReference type="ARBA" id="ARBA00022989"/>
    </source>
</evidence>
<dbReference type="AlphaFoldDB" id="A0A1Y5TMT3"/>
<comment type="function">
    <text evidence="9">Part of the binding-protein-dependent transport system for D-xylose. Probably responsible for the translocation of the substrate across the membrane.</text>
</comment>
<feature type="transmembrane region" description="Helical" evidence="11">
    <location>
        <begin position="45"/>
        <end position="65"/>
    </location>
</feature>
<evidence type="ECO:0000256" key="8">
    <source>
        <dbReference type="ARBA" id="ARBA00023136"/>
    </source>
</evidence>
<gene>
    <name evidence="12" type="primary">yjfF_3</name>
    <name evidence="12" type="ORF">AQS8620_03173</name>
</gene>
<evidence type="ECO:0000313" key="12">
    <source>
        <dbReference type="EMBL" id="SLN67675.1"/>
    </source>
</evidence>
<keyword evidence="6 11" id="KW-0812">Transmembrane</keyword>
<feature type="transmembrane region" description="Helical" evidence="11">
    <location>
        <begin position="96"/>
        <end position="117"/>
    </location>
</feature>
<sequence length="332" mass="34368">MTSFSFGALLRRPEAGAALSLIAVAAFFVLFGGVKLGNFLGAASWLNFAANLGIVALPVGLLMIAGELDISIGAMIPAGSMSIAVVSGYYGQPILVGIAVSLGLGVVVGLVNGYLTIKTSVPSLIITLATLVAMQGLVLSASVLLTGNASVALAAPDWAKAVFGTLLGGSYQIIILWWVAMVGGYAFVIHMTPVGNWLFAMGGDKTSARNAGIQTDRMTVWLFVLSATSASFVGMCGAILFNSAQVSGGMNYIFNAIVSVVVGGVLLTGGFGSVIGILFGTLTFAVVNQGIYFTNIDRNWSSLIIGVMLLLAVLMNNSFRNMALSYSPKKKK</sequence>
<name>A0A1Y5TMT3_9RHOB</name>
<keyword evidence="8 11" id="KW-0472">Membrane</keyword>
<organism evidence="12 13">
    <name type="scientific">Aquimixticola soesokkakensis</name>
    <dbReference type="NCBI Taxonomy" id="1519096"/>
    <lineage>
        <taxon>Bacteria</taxon>
        <taxon>Pseudomonadati</taxon>
        <taxon>Pseudomonadota</taxon>
        <taxon>Alphaproteobacteria</taxon>
        <taxon>Rhodobacterales</taxon>
        <taxon>Paracoccaceae</taxon>
        <taxon>Aquimixticola</taxon>
    </lineage>
</organism>
<evidence type="ECO:0000256" key="4">
    <source>
        <dbReference type="ARBA" id="ARBA00022519"/>
    </source>
</evidence>
<evidence type="ECO:0000256" key="10">
    <source>
        <dbReference type="ARBA" id="ARBA00035686"/>
    </source>
</evidence>
<dbReference type="EMBL" id="FWFS01000013">
    <property type="protein sequence ID" value="SLN67675.1"/>
    <property type="molecule type" value="Genomic_DNA"/>
</dbReference>
<dbReference type="PANTHER" id="PTHR32196">
    <property type="entry name" value="ABC TRANSPORTER PERMEASE PROTEIN YPHD-RELATED-RELATED"/>
    <property type="match status" value="1"/>
</dbReference>
<dbReference type="Proteomes" id="UP000193862">
    <property type="component" value="Unassembled WGS sequence"/>
</dbReference>
<dbReference type="RefSeq" id="WP_085837966.1">
    <property type="nucleotide sequence ID" value="NZ_FWFS01000013.1"/>
</dbReference>
<keyword evidence="13" id="KW-1185">Reference proteome</keyword>
<reference evidence="12 13" key="1">
    <citation type="submission" date="2017-03" db="EMBL/GenBank/DDBJ databases">
        <authorList>
            <person name="Afonso C.L."/>
            <person name="Miller P.J."/>
            <person name="Scott M.A."/>
            <person name="Spackman E."/>
            <person name="Goraichik I."/>
            <person name="Dimitrov K.M."/>
            <person name="Suarez D.L."/>
            <person name="Swayne D.E."/>
        </authorList>
    </citation>
    <scope>NUCLEOTIDE SEQUENCE [LARGE SCALE GENOMIC DNA]</scope>
    <source>
        <strain evidence="12 13">CECT 8620</strain>
    </source>
</reference>
<proteinExistence type="predicted"/>
<dbReference type="PANTHER" id="PTHR32196:SF32">
    <property type="entry name" value="XYLOSE TRANSPORT SYSTEM PERMEASE PROTEIN XYLH"/>
    <property type="match status" value="1"/>
</dbReference>
<feature type="transmembrane region" description="Helical" evidence="11">
    <location>
        <begin position="220"/>
        <end position="243"/>
    </location>
</feature>
<feature type="transmembrane region" description="Helical" evidence="11">
    <location>
        <begin position="124"/>
        <end position="155"/>
    </location>
</feature>
<keyword evidence="7 11" id="KW-1133">Transmembrane helix</keyword>
<evidence type="ECO:0000313" key="13">
    <source>
        <dbReference type="Proteomes" id="UP000193862"/>
    </source>
</evidence>
<keyword evidence="5" id="KW-0762">Sugar transport</keyword>
<dbReference type="InterPro" id="IPR001851">
    <property type="entry name" value="ABC_transp_permease"/>
</dbReference>
<evidence type="ECO:0000256" key="5">
    <source>
        <dbReference type="ARBA" id="ARBA00022597"/>
    </source>
</evidence>
<evidence type="ECO:0000256" key="6">
    <source>
        <dbReference type="ARBA" id="ARBA00022692"/>
    </source>
</evidence>
<protein>
    <recommendedName>
        <fullName evidence="10">Xylose transport system permease protein XylH</fullName>
    </recommendedName>
</protein>
<accession>A0A1Y5TMT3</accession>
<evidence type="ECO:0000256" key="11">
    <source>
        <dbReference type="SAM" id="Phobius"/>
    </source>
</evidence>
<evidence type="ECO:0000256" key="2">
    <source>
        <dbReference type="ARBA" id="ARBA00022448"/>
    </source>
</evidence>
<dbReference type="CDD" id="cd06579">
    <property type="entry name" value="TM_PBP1_transp_AraH_like"/>
    <property type="match status" value="1"/>
</dbReference>
<evidence type="ECO:0000256" key="1">
    <source>
        <dbReference type="ARBA" id="ARBA00004651"/>
    </source>
</evidence>
<comment type="subcellular location">
    <subcellularLocation>
        <location evidence="1">Cell membrane</location>
        <topology evidence="1">Multi-pass membrane protein</topology>
    </subcellularLocation>
</comment>